<dbReference type="GO" id="GO:0009117">
    <property type="term" value="P:nucleotide metabolic process"/>
    <property type="evidence" value="ECO:0007669"/>
    <property type="project" value="TreeGrafter"/>
</dbReference>
<evidence type="ECO:0000259" key="4">
    <source>
        <dbReference type="PROSITE" id="PS51084"/>
    </source>
</evidence>
<accession>A0A1G1Y0V8</accession>
<proteinExistence type="predicted"/>
<feature type="active site" description="Tele-AMP-histidine intermediate" evidence="1">
    <location>
        <position position="93"/>
    </location>
</feature>
<dbReference type="AlphaFoldDB" id="A0A1G1Y0V8"/>
<name>A0A1G1Y0V8_9BACT</name>
<evidence type="ECO:0000313" key="6">
    <source>
        <dbReference type="Proteomes" id="UP000178240"/>
    </source>
</evidence>
<dbReference type="Proteomes" id="UP000178240">
    <property type="component" value="Unassembled WGS sequence"/>
</dbReference>
<organism evidence="5 6">
    <name type="scientific">Candidatus Buchananbacteria bacterium RIFCSPHIGHO2_01_FULL_44_11</name>
    <dbReference type="NCBI Taxonomy" id="1797535"/>
    <lineage>
        <taxon>Bacteria</taxon>
        <taxon>Candidatus Buchananiibacteriota</taxon>
    </lineage>
</organism>
<evidence type="ECO:0000256" key="2">
    <source>
        <dbReference type="PIRSR" id="PIRSR601310-3"/>
    </source>
</evidence>
<evidence type="ECO:0000256" key="1">
    <source>
        <dbReference type="PIRSR" id="PIRSR601310-1"/>
    </source>
</evidence>
<dbReference type="InterPro" id="IPR036265">
    <property type="entry name" value="HIT-like_sf"/>
</dbReference>
<dbReference type="GO" id="GO:0003824">
    <property type="term" value="F:catalytic activity"/>
    <property type="evidence" value="ECO:0007669"/>
    <property type="project" value="InterPro"/>
</dbReference>
<dbReference type="PANTHER" id="PTHR46648">
    <property type="entry name" value="HIT FAMILY PROTEIN 1"/>
    <property type="match status" value="1"/>
</dbReference>
<protein>
    <recommendedName>
        <fullName evidence="4">HIT domain-containing protein</fullName>
    </recommendedName>
</protein>
<sequence>MECIFCNIIKGKQESFKVWENRDFILLLVPQPINPGHVILITKKHVDYVFDLKDPLYNEMFRMAKKVSLILKRITKAKRIGLAIEGFGVRHVHIHLVPVNKGNELNPLRAKKILEDKLQKMQTKFFQEFQRLK</sequence>
<evidence type="ECO:0000313" key="5">
    <source>
        <dbReference type="EMBL" id="OGY45824.1"/>
    </source>
</evidence>
<dbReference type="EMBL" id="MHIE01000011">
    <property type="protein sequence ID" value="OGY45824.1"/>
    <property type="molecule type" value="Genomic_DNA"/>
</dbReference>
<gene>
    <name evidence="5" type="ORF">A2744_00250</name>
</gene>
<dbReference type="PROSITE" id="PS51084">
    <property type="entry name" value="HIT_2"/>
    <property type="match status" value="1"/>
</dbReference>
<evidence type="ECO:0000256" key="3">
    <source>
        <dbReference type="PROSITE-ProRule" id="PRU00464"/>
    </source>
</evidence>
<dbReference type="InterPro" id="IPR001310">
    <property type="entry name" value="Histidine_triad_HIT"/>
</dbReference>
<reference evidence="5 6" key="1">
    <citation type="journal article" date="2016" name="Nat. Commun.">
        <title>Thousands of microbial genomes shed light on interconnected biogeochemical processes in an aquifer system.</title>
        <authorList>
            <person name="Anantharaman K."/>
            <person name="Brown C.T."/>
            <person name="Hug L.A."/>
            <person name="Sharon I."/>
            <person name="Castelle C.J."/>
            <person name="Probst A.J."/>
            <person name="Thomas B.C."/>
            <person name="Singh A."/>
            <person name="Wilkins M.J."/>
            <person name="Karaoz U."/>
            <person name="Brodie E.L."/>
            <person name="Williams K.H."/>
            <person name="Hubbard S.S."/>
            <person name="Banfield J.F."/>
        </authorList>
    </citation>
    <scope>NUCLEOTIDE SEQUENCE [LARGE SCALE GENOMIC DNA]</scope>
</reference>
<comment type="caution">
    <text evidence="5">The sequence shown here is derived from an EMBL/GenBank/DDBJ whole genome shotgun (WGS) entry which is preliminary data.</text>
</comment>
<dbReference type="Pfam" id="PF01230">
    <property type="entry name" value="HIT"/>
    <property type="match status" value="1"/>
</dbReference>
<dbReference type="Gene3D" id="3.30.428.10">
    <property type="entry name" value="HIT-like"/>
    <property type="match status" value="1"/>
</dbReference>
<feature type="domain" description="HIT" evidence="4">
    <location>
        <begin position="4"/>
        <end position="106"/>
    </location>
</feature>
<dbReference type="PANTHER" id="PTHR46648:SF1">
    <property type="entry name" value="ADENOSINE 5'-MONOPHOSPHORAMIDASE HNT1"/>
    <property type="match status" value="1"/>
</dbReference>
<dbReference type="STRING" id="1797535.A2744_00250"/>
<feature type="short sequence motif" description="Histidine triad motif" evidence="2 3">
    <location>
        <begin position="91"/>
        <end position="95"/>
    </location>
</feature>
<dbReference type="PRINTS" id="PR00332">
    <property type="entry name" value="HISTRIAD"/>
</dbReference>
<dbReference type="SUPFAM" id="SSF54197">
    <property type="entry name" value="HIT-like"/>
    <property type="match status" value="1"/>
</dbReference>
<dbReference type="InterPro" id="IPR011146">
    <property type="entry name" value="HIT-like"/>
</dbReference>